<evidence type="ECO:0000313" key="3">
    <source>
        <dbReference type="EnsemblMetazoa" id="XP_019859266.1"/>
    </source>
</evidence>
<accession>A0AAN0JQF7</accession>
<dbReference type="GO" id="GO:0045202">
    <property type="term" value="C:synapse"/>
    <property type="evidence" value="ECO:0007669"/>
    <property type="project" value="TreeGrafter"/>
</dbReference>
<dbReference type="RefSeq" id="XP_019859266.1">
    <property type="nucleotide sequence ID" value="XM_020003707.1"/>
</dbReference>
<dbReference type="PANTHER" id="PTHR16019:SF6">
    <property type="entry name" value="SYNAPSE-ASSOCIATED PROTEIN 1"/>
    <property type="match status" value="1"/>
</dbReference>
<dbReference type="Gene3D" id="1.10.3970.10">
    <property type="entry name" value="BSD domain"/>
    <property type="match status" value="1"/>
</dbReference>
<evidence type="ECO:0000259" key="2">
    <source>
        <dbReference type="PROSITE" id="PS50858"/>
    </source>
</evidence>
<dbReference type="KEGG" id="aqu:105314763"/>
<feature type="domain" description="BSD" evidence="2">
    <location>
        <begin position="1"/>
        <end position="39"/>
    </location>
</feature>
<name>A0AAN0JQF7_AMPQE</name>
<dbReference type="AlphaFoldDB" id="A0AAN0JQF7"/>
<dbReference type="Proteomes" id="UP000007879">
    <property type="component" value="Unassembled WGS sequence"/>
</dbReference>
<proteinExistence type="predicted"/>
<dbReference type="SUPFAM" id="SSF140383">
    <property type="entry name" value="BSD domain-like"/>
    <property type="match status" value="1"/>
</dbReference>
<reference evidence="3" key="2">
    <citation type="submission" date="2024-06" db="UniProtKB">
        <authorList>
            <consortium name="EnsemblMetazoa"/>
        </authorList>
    </citation>
    <scope>IDENTIFICATION</scope>
</reference>
<evidence type="ECO:0000256" key="1">
    <source>
        <dbReference type="SAM" id="MobiDB-lite"/>
    </source>
</evidence>
<dbReference type="InterPro" id="IPR051494">
    <property type="entry name" value="BSD_domain-containing"/>
</dbReference>
<dbReference type="InterPro" id="IPR005607">
    <property type="entry name" value="BSD_dom"/>
</dbReference>
<dbReference type="GO" id="GO:0005634">
    <property type="term" value="C:nucleus"/>
    <property type="evidence" value="ECO:0007669"/>
    <property type="project" value="TreeGrafter"/>
</dbReference>
<dbReference type="GO" id="GO:0038203">
    <property type="term" value="P:TORC2 signaling"/>
    <property type="evidence" value="ECO:0007669"/>
    <property type="project" value="TreeGrafter"/>
</dbReference>
<protein>
    <recommendedName>
        <fullName evidence="2">BSD domain-containing protein</fullName>
    </recommendedName>
</protein>
<dbReference type="SMART" id="SM00751">
    <property type="entry name" value="BSD"/>
    <property type="match status" value="1"/>
</dbReference>
<dbReference type="EnsemblMetazoa" id="XM_020003707.1">
    <property type="protein sequence ID" value="XP_019859266.1"/>
    <property type="gene ID" value="LOC105314763"/>
</dbReference>
<dbReference type="PANTHER" id="PTHR16019">
    <property type="entry name" value="SYNAPSE-ASSOCIATED PROTEIN"/>
    <property type="match status" value="1"/>
</dbReference>
<dbReference type="GeneID" id="105314763"/>
<dbReference type="Pfam" id="PF03909">
    <property type="entry name" value="BSD"/>
    <property type="match status" value="1"/>
</dbReference>
<dbReference type="InterPro" id="IPR035925">
    <property type="entry name" value="BSD_dom_sf"/>
</dbReference>
<dbReference type="PROSITE" id="PS50858">
    <property type="entry name" value="BSD"/>
    <property type="match status" value="1"/>
</dbReference>
<sequence length="184" mass="20784">MVMLKEDPRLQKLRFELVPKKVSEEIFWRNYFYRVSLAKQSVQLSTLSSANSKTSIEEREQPQAEERRGEGGEGEGGKKKEEVDSPTKVTASETDEQVDEFISDHPYNIDPEAVTKETLKKELSQLGVEPVEGEEGGGGGGGIDDGELWDELQAELKDLDLEEDNDDGLLVDWEEEMKEMMNND</sequence>
<reference evidence="4" key="1">
    <citation type="journal article" date="2010" name="Nature">
        <title>The Amphimedon queenslandica genome and the evolution of animal complexity.</title>
        <authorList>
            <person name="Srivastava M."/>
            <person name="Simakov O."/>
            <person name="Chapman J."/>
            <person name="Fahey B."/>
            <person name="Gauthier M.E."/>
            <person name="Mitros T."/>
            <person name="Richards G.S."/>
            <person name="Conaco C."/>
            <person name="Dacre M."/>
            <person name="Hellsten U."/>
            <person name="Larroux C."/>
            <person name="Putnam N.H."/>
            <person name="Stanke M."/>
            <person name="Adamska M."/>
            <person name="Darling A."/>
            <person name="Degnan S.M."/>
            <person name="Oakley T.H."/>
            <person name="Plachetzki D.C."/>
            <person name="Zhai Y."/>
            <person name="Adamski M."/>
            <person name="Calcino A."/>
            <person name="Cummins S.F."/>
            <person name="Goodstein D.M."/>
            <person name="Harris C."/>
            <person name="Jackson D.J."/>
            <person name="Leys S.P."/>
            <person name="Shu S."/>
            <person name="Woodcroft B.J."/>
            <person name="Vervoort M."/>
            <person name="Kosik K.S."/>
            <person name="Manning G."/>
            <person name="Degnan B.M."/>
            <person name="Rokhsar D.S."/>
        </authorList>
    </citation>
    <scope>NUCLEOTIDE SEQUENCE [LARGE SCALE GENOMIC DNA]</scope>
</reference>
<feature type="region of interest" description="Disordered" evidence="1">
    <location>
        <begin position="127"/>
        <end position="149"/>
    </location>
</feature>
<feature type="compositionally biased region" description="Polar residues" evidence="1">
    <location>
        <begin position="44"/>
        <end position="54"/>
    </location>
</feature>
<evidence type="ECO:0000313" key="4">
    <source>
        <dbReference type="Proteomes" id="UP000007879"/>
    </source>
</evidence>
<dbReference type="GO" id="GO:0005794">
    <property type="term" value="C:Golgi apparatus"/>
    <property type="evidence" value="ECO:0007669"/>
    <property type="project" value="TreeGrafter"/>
</dbReference>
<feature type="compositionally biased region" description="Basic and acidic residues" evidence="1">
    <location>
        <begin position="55"/>
        <end position="85"/>
    </location>
</feature>
<feature type="region of interest" description="Disordered" evidence="1">
    <location>
        <begin position="44"/>
        <end position="109"/>
    </location>
</feature>
<keyword evidence="4" id="KW-1185">Reference proteome</keyword>
<organism evidence="3 4">
    <name type="scientific">Amphimedon queenslandica</name>
    <name type="common">Sponge</name>
    <dbReference type="NCBI Taxonomy" id="400682"/>
    <lineage>
        <taxon>Eukaryota</taxon>
        <taxon>Metazoa</taxon>
        <taxon>Porifera</taxon>
        <taxon>Demospongiae</taxon>
        <taxon>Heteroscleromorpha</taxon>
        <taxon>Haplosclerida</taxon>
        <taxon>Niphatidae</taxon>
        <taxon>Amphimedon</taxon>
    </lineage>
</organism>